<dbReference type="Proteomes" id="UP000006833">
    <property type="component" value="Chromosome"/>
</dbReference>
<evidence type="ECO:0008006" key="4">
    <source>
        <dbReference type="Google" id="ProtNLM"/>
    </source>
</evidence>
<accession>A8LMV1</accession>
<feature type="region of interest" description="Disordered" evidence="1">
    <location>
        <begin position="1"/>
        <end position="22"/>
    </location>
</feature>
<keyword evidence="3" id="KW-1185">Reference proteome</keyword>
<dbReference type="eggNOG" id="COG2520">
    <property type="taxonomic scope" value="Bacteria"/>
</dbReference>
<protein>
    <recommendedName>
        <fullName evidence="4">FkbM family methyltransferase</fullName>
    </recommendedName>
</protein>
<dbReference type="Gene3D" id="3.40.50.150">
    <property type="entry name" value="Vaccinia Virus protein VP39"/>
    <property type="match status" value="1"/>
</dbReference>
<dbReference type="EMBL" id="CP000830">
    <property type="protein sequence ID" value="ABV95026.1"/>
    <property type="molecule type" value="Genomic_DNA"/>
</dbReference>
<dbReference type="RefSeq" id="WP_012179953.1">
    <property type="nucleotide sequence ID" value="NC_009952.1"/>
</dbReference>
<gene>
    <name evidence="2" type="ordered locus">Dshi_3293</name>
</gene>
<dbReference type="STRING" id="398580.Dshi_3293"/>
<sequence length="272" mass="29125">MTDQTPPGDRDDTAQSVPPVPEVSDLAPILSEMRSTLRDLAVSARIMALGSERIAPVFFRDSIIHTHVPFVDFDEGQRKLAMTARHDDELSFFQLAEHDIVPPGRSLVVVGGYLGASTVALARVTAPGAVHVFEPQGCLQAPLRRTLELNGLQEAVVHPDVVTEDGAAMTLGTQKPLRLAETVFVARDGGGYPATSLDARDLGDVGVLHLCFNGTKIPALRGARETIARCSPVILCDKSGRDLGEIAAFLGELGYAHQAVGPRLFLYVREGA</sequence>
<evidence type="ECO:0000256" key="1">
    <source>
        <dbReference type="SAM" id="MobiDB-lite"/>
    </source>
</evidence>
<dbReference type="KEGG" id="dsh:Dshi_3293"/>
<name>A8LMV1_DINSH</name>
<organism evidence="2 3">
    <name type="scientific">Dinoroseobacter shibae (strain DSM 16493 / NCIMB 14021 / DFL 12)</name>
    <dbReference type="NCBI Taxonomy" id="398580"/>
    <lineage>
        <taxon>Bacteria</taxon>
        <taxon>Pseudomonadati</taxon>
        <taxon>Pseudomonadota</taxon>
        <taxon>Alphaproteobacteria</taxon>
        <taxon>Rhodobacterales</taxon>
        <taxon>Roseobacteraceae</taxon>
        <taxon>Dinoroseobacter</taxon>
    </lineage>
</organism>
<dbReference type="OrthoDB" id="5679686at2"/>
<dbReference type="SUPFAM" id="SSF53335">
    <property type="entry name" value="S-adenosyl-L-methionine-dependent methyltransferases"/>
    <property type="match status" value="1"/>
</dbReference>
<evidence type="ECO:0000313" key="2">
    <source>
        <dbReference type="EMBL" id="ABV95026.1"/>
    </source>
</evidence>
<evidence type="ECO:0000313" key="3">
    <source>
        <dbReference type="Proteomes" id="UP000006833"/>
    </source>
</evidence>
<proteinExistence type="predicted"/>
<dbReference type="InterPro" id="IPR029063">
    <property type="entry name" value="SAM-dependent_MTases_sf"/>
</dbReference>
<dbReference type="HOGENOM" id="CLU_1022083_0_0_5"/>
<reference evidence="3" key="1">
    <citation type="journal article" date="2010" name="ISME J.">
        <title>The complete genome sequence of the algal symbiont Dinoroseobacter shibae: a hitchhiker's guide to life in the sea.</title>
        <authorList>
            <person name="Wagner-Dobler I."/>
            <person name="Ballhausen B."/>
            <person name="Berger M."/>
            <person name="Brinkhoff T."/>
            <person name="Buchholz I."/>
            <person name="Bunk B."/>
            <person name="Cypionka H."/>
            <person name="Daniel R."/>
            <person name="Drepper T."/>
            <person name="Gerdts G."/>
            <person name="Hahnke S."/>
            <person name="Han C."/>
            <person name="Jahn D."/>
            <person name="Kalhoefer D."/>
            <person name="Kiss H."/>
            <person name="Klenk H.P."/>
            <person name="Kyrpides N."/>
            <person name="Liebl W."/>
            <person name="Liesegang H."/>
            <person name="Meincke L."/>
            <person name="Pati A."/>
            <person name="Petersen J."/>
            <person name="Piekarski T."/>
            <person name="Pommerenke C."/>
            <person name="Pradella S."/>
            <person name="Pukall R."/>
            <person name="Rabus R."/>
            <person name="Stackebrandt E."/>
            <person name="Thole S."/>
            <person name="Thompson L."/>
            <person name="Tielen P."/>
            <person name="Tomasch J."/>
            <person name="von Jan M."/>
            <person name="Wanphrut N."/>
            <person name="Wichels A."/>
            <person name="Zech H."/>
            <person name="Simon M."/>
        </authorList>
    </citation>
    <scope>NUCLEOTIDE SEQUENCE [LARGE SCALE GENOMIC DNA]</scope>
    <source>
        <strain evidence="3">DSM 16493 / NCIMB 14021 / DFL 12</strain>
    </source>
</reference>
<dbReference type="AlphaFoldDB" id="A8LMV1"/>